<dbReference type="EMBL" id="LWBO01000012">
    <property type="protein sequence ID" value="OQP48139.1"/>
    <property type="molecule type" value="Genomic_DNA"/>
</dbReference>
<name>A0ABX3NV34_9BACT</name>
<feature type="compositionally biased region" description="Acidic residues" evidence="1">
    <location>
        <begin position="308"/>
        <end position="318"/>
    </location>
</feature>
<keyword evidence="4" id="KW-1185">Reference proteome</keyword>
<protein>
    <submittedName>
        <fullName evidence="3">Peptidase M12</fullName>
    </submittedName>
</protein>
<dbReference type="Proteomes" id="UP000192277">
    <property type="component" value="Unassembled WGS sequence"/>
</dbReference>
<feature type="domain" description="Peptidase metallopeptidase" evidence="2">
    <location>
        <begin position="89"/>
        <end position="230"/>
    </location>
</feature>
<dbReference type="InterPro" id="IPR001506">
    <property type="entry name" value="Peptidase_M12A"/>
</dbReference>
<dbReference type="InterPro" id="IPR024079">
    <property type="entry name" value="MetalloPept_cat_dom_sf"/>
</dbReference>
<proteinExistence type="predicted"/>
<gene>
    <name evidence="3" type="ORF">A4D02_05295</name>
</gene>
<dbReference type="InterPro" id="IPR006026">
    <property type="entry name" value="Peptidase_Metallo"/>
</dbReference>
<reference evidence="3 4" key="1">
    <citation type="submission" date="2016-04" db="EMBL/GenBank/DDBJ databases">
        <authorList>
            <person name="Chen L."/>
            <person name="Zhuang W."/>
            <person name="Wang G."/>
        </authorList>
    </citation>
    <scope>NUCLEOTIDE SEQUENCE [LARGE SCALE GENOMIC DNA]</scope>
    <source>
        <strain evidence="4">GR20</strain>
    </source>
</reference>
<dbReference type="SUPFAM" id="SSF55486">
    <property type="entry name" value="Metalloproteases ('zincins'), catalytic domain"/>
    <property type="match status" value="1"/>
</dbReference>
<sequence>MNKSSKAEEALTRIVKIANEALGDTTNEKDYKSMPEEIGCSIKMLPAHLLEKAAETAVKVYPVNRPLIESSREMAAELIADPMKLTLLTTKYWGPSPRKLTVSFMESTPADLRRRIVSHMNAWSKTACISFVETSANGNVRISRGDGGYWSYLGTDILHVPKNNQTMNLQGFTMNTQESEFHRVVRHETGHTLGFPHEHMRLSIINRIDKEKAYEYFERTQGWDQATVDQQVLTPLSEKSIMGTPADQTSIMCYQLPGSITKDGKPIVGGTDINETDYKFAARVYPKPFNGSHAMEYGTEAYQDAWTEEQDVSETEIEESIKSSLIK</sequence>
<accession>A0ABX3NV34</accession>
<dbReference type="RefSeq" id="WP_014221317.1">
    <property type="nucleotide sequence ID" value="NZ_LWBO01000012.1"/>
</dbReference>
<comment type="caution">
    <text evidence="3">The sequence shown here is derived from an EMBL/GenBank/DDBJ whole genome shotgun (WGS) entry which is preliminary data.</text>
</comment>
<evidence type="ECO:0000256" key="1">
    <source>
        <dbReference type="SAM" id="MobiDB-lite"/>
    </source>
</evidence>
<dbReference type="Pfam" id="PF01400">
    <property type="entry name" value="Astacin"/>
    <property type="match status" value="1"/>
</dbReference>
<organism evidence="3 4">
    <name type="scientific">Niastella koreensis</name>
    <dbReference type="NCBI Taxonomy" id="354356"/>
    <lineage>
        <taxon>Bacteria</taxon>
        <taxon>Pseudomonadati</taxon>
        <taxon>Bacteroidota</taxon>
        <taxon>Chitinophagia</taxon>
        <taxon>Chitinophagales</taxon>
        <taxon>Chitinophagaceae</taxon>
        <taxon>Niastella</taxon>
    </lineage>
</organism>
<feature type="region of interest" description="Disordered" evidence="1">
    <location>
        <begin position="308"/>
        <end position="327"/>
    </location>
</feature>
<dbReference type="SMART" id="SM00235">
    <property type="entry name" value="ZnMc"/>
    <property type="match status" value="1"/>
</dbReference>
<dbReference type="Gene3D" id="3.40.390.10">
    <property type="entry name" value="Collagenase (Catalytic Domain)"/>
    <property type="match status" value="1"/>
</dbReference>
<evidence type="ECO:0000313" key="4">
    <source>
        <dbReference type="Proteomes" id="UP000192277"/>
    </source>
</evidence>
<evidence type="ECO:0000259" key="2">
    <source>
        <dbReference type="SMART" id="SM00235"/>
    </source>
</evidence>
<evidence type="ECO:0000313" key="3">
    <source>
        <dbReference type="EMBL" id="OQP48139.1"/>
    </source>
</evidence>